<protein>
    <submittedName>
        <fullName evidence="1">Uncharacterized protein</fullName>
    </submittedName>
</protein>
<feature type="non-terminal residue" evidence="1">
    <location>
        <position position="1"/>
    </location>
</feature>
<feature type="non-terminal residue" evidence="1">
    <location>
        <position position="231"/>
    </location>
</feature>
<evidence type="ECO:0000313" key="1">
    <source>
        <dbReference type="EMBL" id="KAJ7687654.1"/>
    </source>
</evidence>
<name>A0AAD7DEM6_MYCRO</name>
<proteinExistence type="predicted"/>
<dbReference type="Proteomes" id="UP001221757">
    <property type="component" value="Unassembled WGS sequence"/>
</dbReference>
<gene>
    <name evidence="1" type="ORF">B0H17DRAFT_873223</name>
</gene>
<accession>A0AAD7DEM6</accession>
<organism evidence="1 2">
    <name type="scientific">Mycena rosella</name>
    <name type="common">Pink bonnet</name>
    <name type="synonym">Agaricus rosellus</name>
    <dbReference type="NCBI Taxonomy" id="1033263"/>
    <lineage>
        <taxon>Eukaryota</taxon>
        <taxon>Fungi</taxon>
        <taxon>Dikarya</taxon>
        <taxon>Basidiomycota</taxon>
        <taxon>Agaricomycotina</taxon>
        <taxon>Agaricomycetes</taxon>
        <taxon>Agaricomycetidae</taxon>
        <taxon>Agaricales</taxon>
        <taxon>Marasmiineae</taxon>
        <taxon>Mycenaceae</taxon>
        <taxon>Mycena</taxon>
    </lineage>
</organism>
<evidence type="ECO:0000313" key="2">
    <source>
        <dbReference type="Proteomes" id="UP001221757"/>
    </source>
</evidence>
<reference evidence="1" key="1">
    <citation type="submission" date="2023-03" db="EMBL/GenBank/DDBJ databases">
        <title>Massive genome expansion in bonnet fungi (Mycena s.s.) driven by repeated elements and novel gene families across ecological guilds.</title>
        <authorList>
            <consortium name="Lawrence Berkeley National Laboratory"/>
            <person name="Harder C.B."/>
            <person name="Miyauchi S."/>
            <person name="Viragh M."/>
            <person name="Kuo A."/>
            <person name="Thoen E."/>
            <person name="Andreopoulos B."/>
            <person name="Lu D."/>
            <person name="Skrede I."/>
            <person name="Drula E."/>
            <person name="Henrissat B."/>
            <person name="Morin E."/>
            <person name="Kohler A."/>
            <person name="Barry K."/>
            <person name="LaButti K."/>
            <person name="Morin E."/>
            <person name="Salamov A."/>
            <person name="Lipzen A."/>
            <person name="Mereny Z."/>
            <person name="Hegedus B."/>
            <person name="Baldrian P."/>
            <person name="Stursova M."/>
            <person name="Weitz H."/>
            <person name="Taylor A."/>
            <person name="Grigoriev I.V."/>
            <person name="Nagy L.G."/>
            <person name="Martin F."/>
            <person name="Kauserud H."/>
        </authorList>
    </citation>
    <scope>NUCLEOTIDE SEQUENCE</scope>
    <source>
        <strain evidence="1">CBHHK067</strain>
    </source>
</reference>
<comment type="caution">
    <text evidence="1">The sequence shown here is derived from an EMBL/GenBank/DDBJ whole genome shotgun (WGS) entry which is preliminary data.</text>
</comment>
<dbReference type="AlphaFoldDB" id="A0AAD7DEM6"/>
<sequence>PRDVNEKRDRMDDPAASRLFSADTLVQAAEDPDANLGLVVYLLVFGDFIDAYQSTTISHHERAKIALCTHLFLQTWHLFLQRAAYSEARHFISKEAFAISEILVNGLLGLILIHRDHLGDHPTPLLPWFNASEPNEHCLSGLRDVSKDATFQEAVLIVPKLRAKLQTSVRARLDPAIFKKQASGYCHTYYTSEDIDFALLGQYPTDVELSTTYQIEAEENDCLWSLLGLHP</sequence>
<keyword evidence="2" id="KW-1185">Reference proteome</keyword>
<dbReference type="EMBL" id="JARKIE010000086">
    <property type="protein sequence ID" value="KAJ7687654.1"/>
    <property type="molecule type" value="Genomic_DNA"/>
</dbReference>